<dbReference type="GO" id="GO:0022857">
    <property type="term" value="F:transmembrane transporter activity"/>
    <property type="evidence" value="ECO:0007669"/>
    <property type="project" value="InterPro"/>
</dbReference>
<evidence type="ECO:0000256" key="1">
    <source>
        <dbReference type="ARBA" id="ARBA00022448"/>
    </source>
</evidence>
<dbReference type="SMART" id="SM00382">
    <property type="entry name" value="AAA"/>
    <property type="match status" value="1"/>
</dbReference>
<dbReference type="SUPFAM" id="SSF50331">
    <property type="entry name" value="MOP-like"/>
    <property type="match status" value="1"/>
</dbReference>
<dbReference type="PROSITE" id="PS50893">
    <property type="entry name" value="ABC_TRANSPORTER_2"/>
    <property type="match status" value="1"/>
</dbReference>
<dbReference type="InterPro" id="IPR017871">
    <property type="entry name" value="ABC_transporter-like_CS"/>
</dbReference>
<evidence type="ECO:0000256" key="3">
    <source>
        <dbReference type="ARBA" id="ARBA00022840"/>
    </source>
</evidence>
<dbReference type="InterPro" id="IPR008995">
    <property type="entry name" value="Mo/tungstate-bd_C_term_dom"/>
</dbReference>
<dbReference type="InterPro" id="IPR027417">
    <property type="entry name" value="P-loop_NTPase"/>
</dbReference>
<evidence type="ECO:0000256" key="2">
    <source>
        <dbReference type="ARBA" id="ARBA00022741"/>
    </source>
</evidence>
<gene>
    <name evidence="5" type="ORF">UFOPK1981_00600</name>
</gene>
<dbReference type="InterPro" id="IPR003439">
    <property type="entry name" value="ABC_transporter-like_ATP-bd"/>
</dbReference>
<dbReference type="Pfam" id="PF00005">
    <property type="entry name" value="ABC_tran"/>
    <property type="match status" value="1"/>
</dbReference>
<feature type="domain" description="ABC transporter" evidence="4">
    <location>
        <begin position="9"/>
        <end position="239"/>
    </location>
</feature>
<dbReference type="GO" id="GO:0043190">
    <property type="term" value="C:ATP-binding cassette (ABC) transporter complex"/>
    <property type="evidence" value="ECO:0007669"/>
    <property type="project" value="InterPro"/>
</dbReference>
<dbReference type="InterPro" id="IPR013611">
    <property type="entry name" value="Transp-assoc_OB_typ2"/>
</dbReference>
<keyword evidence="1" id="KW-0813">Transport</keyword>
<name>A0A6J6IXT3_9ZZZZ</name>
<dbReference type="GO" id="GO:0005524">
    <property type="term" value="F:ATP binding"/>
    <property type="evidence" value="ECO:0007669"/>
    <property type="project" value="UniProtKB-KW"/>
</dbReference>
<dbReference type="PROSITE" id="PS00211">
    <property type="entry name" value="ABC_TRANSPORTER_1"/>
    <property type="match status" value="1"/>
</dbReference>
<dbReference type="FunFam" id="3.40.50.300:FF:000425">
    <property type="entry name" value="Probable ABC transporter, ATP-binding subunit"/>
    <property type="match status" value="1"/>
</dbReference>
<reference evidence="5" key="1">
    <citation type="submission" date="2020-05" db="EMBL/GenBank/DDBJ databases">
        <authorList>
            <person name="Chiriac C."/>
            <person name="Salcher M."/>
            <person name="Ghai R."/>
            <person name="Kavagutti S V."/>
        </authorList>
    </citation>
    <scope>NUCLEOTIDE SEQUENCE</scope>
</reference>
<dbReference type="PANTHER" id="PTHR42781">
    <property type="entry name" value="SPERMIDINE/PUTRESCINE IMPORT ATP-BINDING PROTEIN POTA"/>
    <property type="match status" value="1"/>
</dbReference>
<keyword evidence="2" id="KW-0547">Nucleotide-binding</keyword>
<organism evidence="5">
    <name type="scientific">freshwater metagenome</name>
    <dbReference type="NCBI Taxonomy" id="449393"/>
    <lineage>
        <taxon>unclassified sequences</taxon>
        <taxon>metagenomes</taxon>
        <taxon>ecological metagenomes</taxon>
    </lineage>
</organism>
<accession>A0A6J6IXT3</accession>
<dbReference type="InterPro" id="IPR003593">
    <property type="entry name" value="AAA+_ATPase"/>
</dbReference>
<keyword evidence="3" id="KW-0067">ATP-binding</keyword>
<dbReference type="Gene3D" id="2.40.50.100">
    <property type="match status" value="1"/>
</dbReference>
<protein>
    <submittedName>
        <fullName evidence="5">Unannotated protein</fullName>
    </submittedName>
</protein>
<dbReference type="PANTHER" id="PTHR42781:SF4">
    <property type="entry name" value="SPERMIDINE_PUTRESCINE IMPORT ATP-BINDING PROTEIN POTA"/>
    <property type="match status" value="1"/>
</dbReference>
<sequence>MSTSSSSRVTITNLRRTFGDVVALDSFSLDIKPGELVTLLGPSGCGKTTALRMVAGLDVPDSGVIEINGNAINSLPPSKRNMGMVFQAYSLFPNMTAIENVEFGLRVRGIDKAKRHKRAQEMIELVDLGKQANRFPNQMSGGQQQRVALARALAIEPNVLLLDEPLSALDARVRTHLRDQIRRVQQEVGITTLFVTHDQEEAMAISDRVGVMNKGNLEQLDKPDVLYSNPTSAFVATFVGAMNRVPGKLLDAASVEVLGKKVSVANTNHGLSAGSTVNVMIRPEQFAITSGDSATITERSFRGPMTRIVVALSDGTKVDLDIASSETTSMNPGNRTGLTVNASSAIIEAR</sequence>
<dbReference type="EMBL" id="CAEZVI010000060">
    <property type="protein sequence ID" value="CAB4629298.1"/>
    <property type="molecule type" value="Genomic_DNA"/>
</dbReference>
<dbReference type="GO" id="GO:0016887">
    <property type="term" value="F:ATP hydrolysis activity"/>
    <property type="evidence" value="ECO:0007669"/>
    <property type="project" value="InterPro"/>
</dbReference>
<dbReference type="SUPFAM" id="SSF52540">
    <property type="entry name" value="P-loop containing nucleoside triphosphate hydrolases"/>
    <property type="match status" value="1"/>
</dbReference>
<proteinExistence type="predicted"/>
<dbReference type="InterPro" id="IPR050093">
    <property type="entry name" value="ABC_SmlMolc_Importer"/>
</dbReference>
<dbReference type="Gene3D" id="3.40.50.300">
    <property type="entry name" value="P-loop containing nucleotide triphosphate hydrolases"/>
    <property type="match status" value="1"/>
</dbReference>
<dbReference type="AlphaFoldDB" id="A0A6J6IXT3"/>
<dbReference type="Pfam" id="PF08402">
    <property type="entry name" value="TOBE_2"/>
    <property type="match status" value="1"/>
</dbReference>
<evidence type="ECO:0000259" key="4">
    <source>
        <dbReference type="PROSITE" id="PS50893"/>
    </source>
</evidence>
<evidence type="ECO:0000313" key="5">
    <source>
        <dbReference type="EMBL" id="CAB4629298.1"/>
    </source>
</evidence>